<evidence type="ECO:0000313" key="2">
    <source>
        <dbReference type="Proteomes" id="UP000247465"/>
    </source>
</evidence>
<organism evidence="1 2">
    <name type="scientific">Candidatus Moanibacter tarae</name>
    <dbReference type="NCBI Taxonomy" id="2200854"/>
    <lineage>
        <taxon>Bacteria</taxon>
        <taxon>Pseudomonadati</taxon>
        <taxon>Verrucomicrobiota</taxon>
        <taxon>Opitutia</taxon>
        <taxon>Puniceicoccales</taxon>
        <taxon>Puniceicoccales incertae sedis</taxon>
        <taxon>Candidatus Moanibacter</taxon>
    </lineage>
</organism>
<dbReference type="InterPro" id="IPR036380">
    <property type="entry name" value="Isochorismatase-like_sf"/>
</dbReference>
<name>A0A2Z4AAY7_9BACT</name>
<evidence type="ECO:0000313" key="1">
    <source>
        <dbReference type="EMBL" id="AWT59019.1"/>
    </source>
</evidence>
<dbReference type="Gene3D" id="3.40.50.850">
    <property type="entry name" value="Isochorismatase-like"/>
    <property type="match status" value="1"/>
</dbReference>
<dbReference type="Proteomes" id="UP000247465">
    <property type="component" value="Chromosome"/>
</dbReference>
<dbReference type="AlphaFoldDB" id="A0A2Z4AAY7"/>
<dbReference type="KEGG" id="mtar:DF168_00192"/>
<dbReference type="SUPFAM" id="SSF52499">
    <property type="entry name" value="Isochorismatase-like hydrolases"/>
    <property type="match status" value="1"/>
</dbReference>
<dbReference type="EMBL" id="CP029803">
    <property type="protein sequence ID" value="AWT59019.1"/>
    <property type="molecule type" value="Genomic_DNA"/>
</dbReference>
<reference evidence="1 2" key="1">
    <citation type="submission" date="2018-06" db="EMBL/GenBank/DDBJ databases">
        <title>Draft Genome Sequence of a Novel Marine Bacterium Related to the Verrucomicrobia.</title>
        <authorList>
            <person name="Vosseberg J."/>
            <person name="Martijn J."/>
            <person name="Ettema T.J.G."/>
        </authorList>
    </citation>
    <scope>NUCLEOTIDE SEQUENCE [LARGE SCALE GENOMIC DNA]</scope>
    <source>
        <strain evidence="1">TARA_B100001123</strain>
    </source>
</reference>
<accession>A0A2Z4AAY7</accession>
<sequence length="258" mass="29590">MNKNSEFFQFYFRQQKLTQDDRGYNIWKSETRIQPCPANKSAVLLCDVWDKHPFRGAVERLEAIIPRMNAVIAAAREKGAAIIHAPSDTMDYYANSPARQRIFTLPVIDPPAEIEHEDPLLPFDARENGSDTGEIEGNRNWTRQNPGIDIDEDLDVISDRGEEVYSFLEHREIEWLLIMGVHTSMCILHRSFAIKQMVRWGVNIALIRDLTDSIYNPALPPYISHEEGTQLAIGFIEKFWCPSLQSTDLTRQDLEVSG</sequence>
<proteinExistence type="predicted"/>
<gene>
    <name evidence="1" type="ORF">DF168_00192</name>
</gene>
<protein>
    <submittedName>
        <fullName evidence="1">Uncharacterized protein</fullName>
    </submittedName>
</protein>